<protein>
    <recommendedName>
        <fullName evidence="1">Glycosyltransferase 2-like domain-containing protein</fullName>
    </recommendedName>
</protein>
<evidence type="ECO:0000313" key="3">
    <source>
        <dbReference type="Proteomes" id="UP000195728"/>
    </source>
</evidence>
<proteinExistence type="predicted"/>
<reference evidence="2 3" key="1">
    <citation type="submission" date="2016-08" db="EMBL/GenBank/DDBJ databases">
        <authorList>
            <person name="Loux V."/>
            <person name="Rue O."/>
        </authorList>
    </citation>
    <scope>NUCLEOTIDE SEQUENCE [LARGE SCALE GENOMIC DNA]</scope>
    <source>
        <strain evidence="2 3">WSBC_10311</strain>
    </source>
</reference>
<accession>A0AB37YPV3</accession>
<dbReference type="PANTHER" id="PTHR43630:SF2">
    <property type="entry name" value="GLYCOSYLTRANSFERASE"/>
    <property type="match status" value="1"/>
</dbReference>
<dbReference type="Gene3D" id="3.90.550.10">
    <property type="entry name" value="Spore Coat Polysaccharide Biosynthesis Protein SpsA, Chain A"/>
    <property type="match status" value="1"/>
</dbReference>
<feature type="domain" description="Glycosyltransferase 2-like" evidence="1">
    <location>
        <begin position="19"/>
        <end position="70"/>
    </location>
</feature>
<evidence type="ECO:0000313" key="2">
    <source>
        <dbReference type="EMBL" id="SCC22667.1"/>
    </source>
</evidence>
<gene>
    <name evidence="2" type="ORF">BC10311_02075</name>
</gene>
<evidence type="ECO:0000259" key="1">
    <source>
        <dbReference type="Pfam" id="PF00535"/>
    </source>
</evidence>
<organism evidence="2 3">
    <name type="scientific">Bacillus wiedmannii</name>
    <dbReference type="NCBI Taxonomy" id="1890302"/>
    <lineage>
        <taxon>Bacteria</taxon>
        <taxon>Bacillati</taxon>
        <taxon>Bacillota</taxon>
        <taxon>Bacilli</taxon>
        <taxon>Bacillales</taxon>
        <taxon>Bacillaceae</taxon>
        <taxon>Bacillus</taxon>
        <taxon>Bacillus cereus group</taxon>
    </lineage>
</organism>
<sequence>MAETNESLGSDLQKDVKFSVIIPTHNEEKYIRKCLDSITKVSEAYKKQTEVIVVLNRCTDKTEEIAKSYKCITLKN</sequence>
<dbReference type="CDD" id="cd00761">
    <property type="entry name" value="Glyco_tranf_GTA_type"/>
    <property type="match status" value="1"/>
</dbReference>
<comment type="caution">
    <text evidence="2">The sequence shown here is derived from an EMBL/GenBank/DDBJ whole genome shotgun (WGS) entry which is preliminary data.</text>
</comment>
<dbReference type="EMBL" id="FMBG01000012">
    <property type="protein sequence ID" value="SCC22667.1"/>
    <property type="molecule type" value="Genomic_DNA"/>
</dbReference>
<dbReference type="Pfam" id="PF00535">
    <property type="entry name" value="Glycos_transf_2"/>
    <property type="match status" value="1"/>
</dbReference>
<dbReference type="PANTHER" id="PTHR43630">
    <property type="entry name" value="POLY-BETA-1,6-N-ACETYL-D-GLUCOSAMINE SYNTHASE"/>
    <property type="match status" value="1"/>
</dbReference>
<dbReference type="AlphaFoldDB" id="A0AB37YPV3"/>
<dbReference type="Proteomes" id="UP000195728">
    <property type="component" value="Unassembled WGS sequence"/>
</dbReference>
<dbReference type="InterPro" id="IPR029044">
    <property type="entry name" value="Nucleotide-diphossugar_trans"/>
</dbReference>
<dbReference type="SUPFAM" id="SSF53448">
    <property type="entry name" value="Nucleotide-diphospho-sugar transferases"/>
    <property type="match status" value="1"/>
</dbReference>
<dbReference type="InterPro" id="IPR001173">
    <property type="entry name" value="Glyco_trans_2-like"/>
</dbReference>
<name>A0AB37YPV3_9BACI</name>